<dbReference type="Proteomes" id="UP001169027">
    <property type="component" value="Unassembled WGS sequence"/>
</dbReference>
<accession>A0ABT8SAK1</accession>
<keyword evidence="1" id="KW-1133">Transmembrane helix</keyword>
<proteinExistence type="predicted"/>
<comment type="caution">
    <text evidence="2">The sequence shown here is derived from an EMBL/GenBank/DDBJ whole genome shotgun (WGS) entry which is preliminary data.</text>
</comment>
<gene>
    <name evidence="2" type="ORF">Q2T77_22285</name>
</gene>
<name>A0ABT8SAK1_9BURK</name>
<sequence length="46" mass="4787">MPPIPTDPLQPRRSARTRLADFAISVAVVAAISLITGFFAATSATS</sequence>
<organism evidence="2 3">
    <name type="scientific">Variovorax ginsengisoli</name>
    <dbReference type="NCBI Taxonomy" id="363844"/>
    <lineage>
        <taxon>Bacteria</taxon>
        <taxon>Pseudomonadati</taxon>
        <taxon>Pseudomonadota</taxon>
        <taxon>Betaproteobacteria</taxon>
        <taxon>Burkholderiales</taxon>
        <taxon>Comamonadaceae</taxon>
        <taxon>Variovorax</taxon>
    </lineage>
</organism>
<evidence type="ECO:0000313" key="2">
    <source>
        <dbReference type="EMBL" id="MDO1535027.1"/>
    </source>
</evidence>
<feature type="transmembrane region" description="Helical" evidence="1">
    <location>
        <begin position="19"/>
        <end position="41"/>
    </location>
</feature>
<evidence type="ECO:0000313" key="3">
    <source>
        <dbReference type="Proteomes" id="UP001169027"/>
    </source>
</evidence>
<evidence type="ECO:0000256" key="1">
    <source>
        <dbReference type="SAM" id="Phobius"/>
    </source>
</evidence>
<keyword evidence="3" id="KW-1185">Reference proteome</keyword>
<reference evidence="2" key="1">
    <citation type="submission" date="2023-06" db="EMBL/GenBank/DDBJ databases">
        <authorList>
            <person name="Jiang Y."/>
            <person name="Liu Q."/>
        </authorList>
    </citation>
    <scope>NUCLEOTIDE SEQUENCE</scope>
    <source>
        <strain evidence="2">CGMCC 1.12090</strain>
    </source>
</reference>
<dbReference type="RefSeq" id="WP_301812760.1">
    <property type="nucleotide sequence ID" value="NZ_JAUJZH010000017.1"/>
</dbReference>
<dbReference type="EMBL" id="JAUKVY010000017">
    <property type="protein sequence ID" value="MDO1535027.1"/>
    <property type="molecule type" value="Genomic_DNA"/>
</dbReference>
<keyword evidence="1" id="KW-0812">Transmembrane</keyword>
<keyword evidence="1" id="KW-0472">Membrane</keyword>
<protein>
    <submittedName>
        <fullName evidence="2">Uncharacterized protein</fullName>
    </submittedName>
</protein>